<accession>A0A401SGX7</accession>
<feature type="domain" description="RING-type" evidence="18">
    <location>
        <begin position="39"/>
        <end position="78"/>
    </location>
</feature>
<feature type="compositionally biased region" description="Polar residues" evidence="17">
    <location>
        <begin position="997"/>
        <end position="1008"/>
    </location>
</feature>
<feature type="region of interest" description="Disordered" evidence="17">
    <location>
        <begin position="795"/>
        <end position="885"/>
    </location>
</feature>
<dbReference type="OMA" id="DCVIVGF"/>
<feature type="compositionally biased region" description="Basic and acidic residues" evidence="17">
    <location>
        <begin position="644"/>
        <end position="654"/>
    </location>
</feature>
<keyword evidence="20" id="KW-1185">Reference proteome</keyword>
<feature type="compositionally biased region" description="Low complexity" evidence="17">
    <location>
        <begin position="709"/>
        <end position="720"/>
    </location>
</feature>
<keyword evidence="6" id="KW-0833">Ubl conjugation pathway</keyword>
<feature type="compositionally biased region" description="Basic and acidic residues" evidence="17">
    <location>
        <begin position="573"/>
        <end position="612"/>
    </location>
</feature>
<feature type="region of interest" description="Disordered" evidence="17">
    <location>
        <begin position="1"/>
        <end position="30"/>
    </location>
</feature>
<feature type="region of interest" description="Disordered" evidence="17">
    <location>
        <begin position="357"/>
        <end position="414"/>
    </location>
</feature>
<feature type="compositionally biased region" description="Basic and acidic residues" evidence="17">
    <location>
        <begin position="981"/>
        <end position="996"/>
    </location>
</feature>
<dbReference type="SMART" id="SM00184">
    <property type="entry name" value="RING"/>
    <property type="match status" value="1"/>
</dbReference>
<dbReference type="STRING" id="137246.A0A401SGX7"/>
<evidence type="ECO:0000256" key="9">
    <source>
        <dbReference type="ARBA" id="ARBA00023163"/>
    </source>
</evidence>
<evidence type="ECO:0000256" key="6">
    <source>
        <dbReference type="ARBA" id="ARBA00022786"/>
    </source>
</evidence>
<dbReference type="Proteomes" id="UP000287033">
    <property type="component" value="Unassembled WGS sequence"/>
</dbReference>
<dbReference type="GO" id="GO:0008270">
    <property type="term" value="F:zinc ion binding"/>
    <property type="evidence" value="ECO:0007669"/>
    <property type="project" value="UniProtKB-KW"/>
</dbReference>
<evidence type="ECO:0000313" key="20">
    <source>
        <dbReference type="Proteomes" id="UP000287033"/>
    </source>
</evidence>
<dbReference type="Pfam" id="PF26084">
    <property type="entry name" value="PWI_Topors"/>
    <property type="match status" value="1"/>
</dbReference>
<feature type="compositionally biased region" description="Polar residues" evidence="17">
    <location>
        <begin position="395"/>
        <end position="412"/>
    </location>
</feature>
<evidence type="ECO:0000256" key="17">
    <source>
        <dbReference type="SAM" id="MobiDB-lite"/>
    </source>
</evidence>
<feature type="non-terminal residue" evidence="19">
    <location>
        <position position="1"/>
    </location>
</feature>
<feature type="compositionally biased region" description="Basic and acidic residues" evidence="17">
    <location>
        <begin position="21"/>
        <end position="30"/>
    </location>
</feature>
<dbReference type="EC" id="2.3.2.27" evidence="2"/>
<dbReference type="SUPFAM" id="SSF57850">
    <property type="entry name" value="RING/U-box"/>
    <property type="match status" value="1"/>
</dbReference>
<dbReference type="PROSITE" id="PS00518">
    <property type="entry name" value="ZF_RING_1"/>
    <property type="match status" value="1"/>
</dbReference>
<feature type="region of interest" description="Disordered" evidence="17">
    <location>
        <begin position="952"/>
        <end position="1014"/>
    </location>
</feature>
<evidence type="ECO:0000256" key="5">
    <source>
        <dbReference type="ARBA" id="ARBA00022771"/>
    </source>
</evidence>
<evidence type="ECO:0000256" key="7">
    <source>
        <dbReference type="ARBA" id="ARBA00022833"/>
    </source>
</evidence>
<feature type="compositionally biased region" description="Low complexity" evidence="17">
    <location>
        <begin position="728"/>
        <end position="749"/>
    </location>
</feature>
<organism evidence="19 20">
    <name type="scientific">Chiloscyllium punctatum</name>
    <name type="common">Brownbanded bambooshark</name>
    <name type="synonym">Hemiscyllium punctatum</name>
    <dbReference type="NCBI Taxonomy" id="137246"/>
    <lineage>
        <taxon>Eukaryota</taxon>
        <taxon>Metazoa</taxon>
        <taxon>Chordata</taxon>
        <taxon>Craniata</taxon>
        <taxon>Vertebrata</taxon>
        <taxon>Chondrichthyes</taxon>
        <taxon>Elasmobranchii</taxon>
        <taxon>Galeomorphii</taxon>
        <taxon>Galeoidea</taxon>
        <taxon>Orectolobiformes</taxon>
        <taxon>Hemiscylliidae</taxon>
        <taxon>Chiloscyllium</taxon>
    </lineage>
</organism>
<dbReference type="InterPro" id="IPR017907">
    <property type="entry name" value="Znf_RING_CS"/>
</dbReference>
<dbReference type="GO" id="GO:0008630">
    <property type="term" value="P:intrinsic apoptotic signaling pathway in response to DNA damage"/>
    <property type="evidence" value="ECO:0007669"/>
    <property type="project" value="UniProtKB-ARBA"/>
</dbReference>
<dbReference type="GO" id="GO:0061630">
    <property type="term" value="F:ubiquitin protein ligase activity"/>
    <property type="evidence" value="ECO:0007669"/>
    <property type="project" value="UniProtKB-EC"/>
</dbReference>
<dbReference type="AlphaFoldDB" id="A0A401SGX7"/>
<dbReference type="PANTHER" id="PTHR46077">
    <property type="entry name" value="E3 UBIQUITIN-PROTEIN LIGASE TOPORS"/>
    <property type="match status" value="1"/>
</dbReference>
<keyword evidence="4" id="KW-0479">Metal-binding</keyword>
<evidence type="ECO:0000259" key="18">
    <source>
        <dbReference type="PROSITE" id="PS50089"/>
    </source>
</evidence>
<feature type="region of interest" description="Disordered" evidence="17">
    <location>
        <begin position="441"/>
        <end position="654"/>
    </location>
</feature>
<feature type="compositionally biased region" description="Low complexity" evidence="17">
    <location>
        <begin position="465"/>
        <end position="482"/>
    </location>
</feature>
<name>A0A401SGX7_CHIPU</name>
<feature type="compositionally biased region" description="Basic residues" evidence="17">
    <location>
        <begin position="487"/>
        <end position="514"/>
    </location>
</feature>
<comment type="caution">
    <text evidence="19">The sequence shown here is derived from an EMBL/GenBank/DDBJ whole genome shotgun (WGS) entry which is preliminary data.</text>
</comment>
<dbReference type="InterPro" id="IPR001841">
    <property type="entry name" value="Znf_RING"/>
</dbReference>
<evidence type="ECO:0000256" key="11">
    <source>
        <dbReference type="ARBA" id="ARBA00076856"/>
    </source>
</evidence>
<evidence type="ECO:0000256" key="16">
    <source>
        <dbReference type="PROSITE-ProRule" id="PRU00175"/>
    </source>
</evidence>
<dbReference type="GO" id="GO:0006513">
    <property type="term" value="P:protein monoubiquitination"/>
    <property type="evidence" value="ECO:0007669"/>
    <property type="project" value="TreeGrafter"/>
</dbReference>
<dbReference type="Gene3D" id="3.30.40.10">
    <property type="entry name" value="Zinc/RING finger domain, C3HC4 (zinc finger)"/>
    <property type="match status" value="1"/>
</dbReference>
<feature type="compositionally biased region" description="Low complexity" evidence="17">
    <location>
        <begin position="806"/>
        <end position="824"/>
    </location>
</feature>
<evidence type="ECO:0000256" key="8">
    <source>
        <dbReference type="ARBA" id="ARBA00023015"/>
    </source>
</evidence>
<feature type="compositionally biased region" description="Basic residues" evidence="17">
    <location>
        <begin position="855"/>
        <end position="869"/>
    </location>
</feature>
<protein>
    <recommendedName>
        <fullName evidence="10">E3 ubiquitin-protein ligase Topors</fullName>
        <ecNumber evidence="2">2.3.2.27</ecNumber>
    </recommendedName>
    <alternativeName>
        <fullName evidence="11">RING-type E3 ubiquitin transferase Topors</fullName>
    </alternativeName>
    <alternativeName>
        <fullName evidence="13">SUMO1-protein E3 ligase Topors</fullName>
    </alternativeName>
    <alternativeName>
        <fullName evidence="12">Topoisomerase I-binding RING finger protein</fullName>
    </alternativeName>
    <alternativeName>
        <fullName evidence="14">Topoisomerase I-binding arginine/serine-rich protein</fullName>
    </alternativeName>
    <alternativeName>
        <fullName evidence="15">Tumor suppressor p53-binding protein 3</fullName>
    </alternativeName>
</protein>
<feature type="region of interest" description="Disordered" evidence="17">
    <location>
        <begin position="683"/>
        <end position="765"/>
    </location>
</feature>
<feature type="compositionally biased region" description="Basic and acidic residues" evidence="17">
    <location>
        <begin position="750"/>
        <end position="760"/>
    </location>
</feature>
<dbReference type="OrthoDB" id="21204at2759"/>
<dbReference type="GO" id="GO:0000209">
    <property type="term" value="P:protein polyubiquitination"/>
    <property type="evidence" value="ECO:0007669"/>
    <property type="project" value="TreeGrafter"/>
</dbReference>
<dbReference type="Pfam" id="PF13923">
    <property type="entry name" value="zf-C3HC4_2"/>
    <property type="match status" value="1"/>
</dbReference>
<dbReference type="EMBL" id="BEZZ01000259">
    <property type="protein sequence ID" value="GCC29605.1"/>
    <property type="molecule type" value="Genomic_DNA"/>
</dbReference>
<proteinExistence type="predicted"/>
<evidence type="ECO:0000256" key="13">
    <source>
        <dbReference type="ARBA" id="ARBA00079040"/>
    </source>
</evidence>
<comment type="catalytic activity">
    <reaction evidence="1">
        <text>S-ubiquitinyl-[E2 ubiquitin-conjugating enzyme]-L-cysteine + [acceptor protein]-L-lysine = [E2 ubiquitin-conjugating enzyme]-L-cysteine + N(6)-ubiquitinyl-[acceptor protein]-L-lysine.</text>
        <dbReference type="EC" id="2.3.2.27"/>
    </reaction>
</comment>
<keyword evidence="5 16" id="KW-0863">Zinc-finger</keyword>
<dbReference type="FunFam" id="3.30.40.10:FF:000136">
    <property type="entry name" value="E3 ubiquitin-protein ligase Topors"/>
    <property type="match status" value="1"/>
</dbReference>
<dbReference type="InterPro" id="IPR058746">
    <property type="entry name" value="Znf_RING-type_Topors"/>
</dbReference>
<evidence type="ECO:0000313" key="19">
    <source>
        <dbReference type="EMBL" id="GCC29605.1"/>
    </source>
</evidence>
<sequence>QIMASATEDLKMENQFSPDPESSKIPHGVRADASPDAKCPICLDRFDNMSYIDRCFHKFCFRCIQEWSRNKAECPLCKQPFNSIFHSVRTENDFQEYVLKATENGSFASPGGQRFRYRTTLTRERRSTRQPRRSPVLPELPDNGVVFEGFGRQPRMYQGHGLRRMMQRMSARRRAQSEGRSTRQVQEQEMIRFRRELYRSGLRVRNVQDGGRYRDISAEFFRRNAACLHRLMPWLKRELCVLFGSHGSVVNIVQHIIMSNIVRYDMESEAFQEELRPFLLSRTDHFLHEFISFARAPFNMESYDQRANYDCPAPSYEEESDSDLSVITISPDTAQAQEEDRPTPNSSELALGLSQATWDDETPGPSYSVTETVESANSSPGETSVVSEETPPQPRSSLLTASIKTDPGTNEEGSVRSIDDCLIVGYVKPLAERTPELIELSSDSDASIQATSTEVAEQPVHIRFHSTSSLSSSTRSSSTRSSTSRERLKRKKLKHKKSNKSKRDKHHSRKKSSHSKGSASRSSRHRERTLSRVRGSSKDRSRIRSLSRDKHDLRRPEQSSTRDRTMVTYSYSRSEHRAKDWNRRERARSGSREPRAHQIQDRRRSRNRERASFTRSRTRSQNSDCVAYRHRARSRSWSRGYPAPRDRQRSRSRERTYSYMREYQERNRAFSYQWERYSYHSRRNDGYESATRTRTHHRKGSPCSDYRIRSSSESTSFRSPSSHRDDIYYQYGSYRSRSPSSTRSRTTSGRTDKIRQEKPGGKRKYKTHYLESFSSKEMKNASLQVANLSSEIHMLPRQEGSSPGPLSQCSSNSKSSSVLLESTLGSEPKFKKHKEKKRSASVEIVYEGKVTDASRHHKRKKKHKKKQKREKSSEQTDTEHHSPLVITIESDSDVIVSSMEDGNSTSVTTTNLLTGNSFELDEKHVLRTMESPDTTPNIFLNRTNTDSLDVCRVSPDSDHSPPNPHEQTYFDQEDVNPVTDTDSHQNFKGEEREYEQHCSSPSRTLPKNSSDRPPLILKIPKRFINSTNLFNRPTENA</sequence>
<evidence type="ECO:0000256" key="15">
    <source>
        <dbReference type="ARBA" id="ARBA00082108"/>
    </source>
</evidence>
<evidence type="ECO:0000256" key="4">
    <source>
        <dbReference type="ARBA" id="ARBA00022723"/>
    </source>
</evidence>
<evidence type="ECO:0000256" key="12">
    <source>
        <dbReference type="ARBA" id="ARBA00076940"/>
    </source>
</evidence>
<keyword evidence="7" id="KW-0862">Zinc</keyword>
<reference evidence="19 20" key="1">
    <citation type="journal article" date="2018" name="Nat. Ecol. Evol.">
        <title>Shark genomes provide insights into elasmobranch evolution and the origin of vertebrates.</title>
        <authorList>
            <person name="Hara Y"/>
            <person name="Yamaguchi K"/>
            <person name="Onimaru K"/>
            <person name="Kadota M"/>
            <person name="Koyanagi M"/>
            <person name="Keeley SD"/>
            <person name="Tatsumi K"/>
            <person name="Tanaka K"/>
            <person name="Motone F"/>
            <person name="Kageyama Y"/>
            <person name="Nozu R"/>
            <person name="Adachi N"/>
            <person name="Nishimura O"/>
            <person name="Nakagawa R"/>
            <person name="Tanegashima C"/>
            <person name="Kiyatake I"/>
            <person name="Matsumoto R"/>
            <person name="Murakumo K"/>
            <person name="Nishida K"/>
            <person name="Terakita A"/>
            <person name="Kuratani S"/>
            <person name="Sato K"/>
            <person name="Hyodo S Kuraku.S."/>
        </authorList>
    </citation>
    <scope>NUCLEOTIDE SEQUENCE [LARGE SCALE GENOMIC DNA]</scope>
</reference>
<dbReference type="InterPro" id="IPR013083">
    <property type="entry name" value="Znf_RING/FYVE/PHD"/>
</dbReference>
<feature type="compositionally biased region" description="Basic residues" evidence="17">
    <location>
        <begin position="830"/>
        <end position="839"/>
    </location>
</feature>
<evidence type="ECO:0000256" key="1">
    <source>
        <dbReference type="ARBA" id="ARBA00000900"/>
    </source>
</evidence>
<dbReference type="CDD" id="cd16574">
    <property type="entry name" value="RING-HC_Topors"/>
    <property type="match status" value="1"/>
</dbReference>
<gene>
    <name evidence="19" type="ORF">chiPu_0008048</name>
</gene>
<feature type="compositionally biased region" description="Basic and acidic residues" evidence="17">
    <location>
        <begin position="870"/>
        <end position="882"/>
    </location>
</feature>
<evidence type="ECO:0000256" key="2">
    <source>
        <dbReference type="ARBA" id="ARBA00012483"/>
    </source>
</evidence>
<keyword evidence="9" id="KW-0804">Transcription</keyword>
<evidence type="ECO:0000256" key="3">
    <source>
        <dbReference type="ARBA" id="ARBA00022679"/>
    </source>
</evidence>
<evidence type="ECO:0000256" key="14">
    <source>
        <dbReference type="ARBA" id="ARBA00079184"/>
    </source>
</evidence>
<keyword evidence="8" id="KW-0805">Transcription regulation</keyword>
<dbReference type="PANTHER" id="PTHR46077:SF1">
    <property type="entry name" value="TOP1 BINDING ARGININE_SERINE RICH PROTEIN, E3 UBIQUITIN LIGASE"/>
    <property type="match status" value="1"/>
</dbReference>
<evidence type="ECO:0000256" key="10">
    <source>
        <dbReference type="ARBA" id="ARBA00071236"/>
    </source>
</evidence>
<dbReference type="InterPro" id="IPR058745">
    <property type="entry name" value="PWI_Topors"/>
</dbReference>
<feature type="compositionally biased region" description="Basic and acidic residues" evidence="17">
    <location>
        <begin position="536"/>
        <end position="565"/>
    </location>
</feature>
<feature type="compositionally biased region" description="Polar residues" evidence="17">
    <location>
        <begin position="441"/>
        <end position="455"/>
    </location>
</feature>
<dbReference type="GO" id="GO:0032391">
    <property type="term" value="C:photoreceptor connecting cilium"/>
    <property type="evidence" value="ECO:0007669"/>
    <property type="project" value="UniProtKB-ARBA"/>
</dbReference>
<keyword evidence="3" id="KW-0808">Transferase</keyword>
<feature type="compositionally biased region" description="Polar residues" evidence="17">
    <location>
        <begin position="365"/>
        <end position="387"/>
    </location>
</feature>
<dbReference type="PROSITE" id="PS50089">
    <property type="entry name" value="ZF_RING_2"/>
    <property type="match status" value="1"/>
</dbReference>